<proteinExistence type="predicted"/>
<gene>
    <name evidence="2" type="ORF">HMPREF0731_4446</name>
</gene>
<evidence type="ECO:0000313" key="2">
    <source>
        <dbReference type="EMBL" id="EFH09336.1"/>
    </source>
</evidence>
<comment type="caution">
    <text evidence="2">The sequence shown here is derived from an EMBL/GenBank/DDBJ whole genome shotgun (WGS) entry which is preliminary data.</text>
</comment>
<feature type="compositionally biased region" description="Basic residues" evidence="1">
    <location>
        <begin position="39"/>
        <end position="48"/>
    </location>
</feature>
<dbReference type="Proteomes" id="UP000005324">
    <property type="component" value="Unassembled WGS sequence"/>
</dbReference>
<dbReference type="AlphaFoldDB" id="D5RTN4"/>
<dbReference type="EMBL" id="ADVL01000809">
    <property type="protein sequence ID" value="EFH09336.1"/>
    <property type="molecule type" value="Genomic_DNA"/>
</dbReference>
<evidence type="ECO:0000256" key="1">
    <source>
        <dbReference type="SAM" id="MobiDB-lite"/>
    </source>
</evidence>
<organism evidence="2 3">
    <name type="scientific">Pseudoroseomonas cervicalis ATCC 49957</name>
    <dbReference type="NCBI Taxonomy" id="525371"/>
    <lineage>
        <taxon>Bacteria</taxon>
        <taxon>Pseudomonadati</taxon>
        <taxon>Pseudomonadota</taxon>
        <taxon>Alphaproteobacteria</taxon>
        <taxon>Acetobacterales</taxon>
        <taxon>Roseomonadaceae</taxon>
        <taxon>Roseomonas</taxon>
    </lineage>
</organism>
<feature type="compositionally biased region" description="Basic and acidic residues" evidence="1">
    <location>
        <begin position="7"/>
        <end position="26"/>
    </location>
</feature>
<feature type="non-terminal residue" evidence="2">
    <location>
        <position position="48"/>
    </location>
</feature>
<evidence type="ECO:0000313" key="3">
    <source>
        <dbReference type="Proteomes" id="UP000005324"/>
    </source>
</evidence>
<keyword evidence="3" id="KW-1185">Reference proteome</keyword>
<accession>D5RTN4</accession>
<sequence>MAGGEGEDLRLRPPLRHRVDDARQEAGLRAQRGGVAQLPRRRRQVAPG</sequence>
<reference evidence="2 3" key="1">
    <citation type="submission" date="2010-04" db="EMBL/GenBank/DDBJ databases">
        <authorList>
            <person name="Qin X."/>
            <person name="Bachman B."/>
            <person name="Battles P."/>
            <person name="Bell A."/>
            <person name="Bess C."/>
            <person name="Bickham C."/>
            <person name="Chaboub L."/>
            <person name="Chen D."/>
            <person name="Coyle M."/>
            <person name="Deiros D.R."/>
            <person name="Dinh H."/>
            <person name="Forbes L."/>
            <person name="Fowler G."/>
            <person name="Francisco L."/>
            <person name="Fu Q."/>
            <person name="Gubbala S."/>
            <person name="Hale W."/>
            <person name="Han Y."/>
            <person name="Hemphill L."/>
            <person name="Highlander S.K."/>
            <person name="Hirani K."/>
            <person name="Hogues M."/>
            <person name="Jackson L."/>
            <person name="Jakkamsetti A."/>
            <person name="Javaid M."/>
            <person name="Jiang H."/>
            <person name="Korchina V."/>
            <person name="Kovar C."/>
            <person name="Lara F."/>
            <person name="Lee S."/>
            <person name="Mata R."/>
            <person name="Mathew T."/>
            <person name="Moen C."/>
            <person name="Morales K."/>
            <person name="Munidasa M."/>
            <person name="Nazareth L."/>
            <person name="Ngo R."/>
            <person name="Nguyen L."/>
            <person name="Okwuonu G."/>
            <person name="Ongeri F."/>
            <person name="Patil S."/>
            <person name="Petrosino J."/>
            <person name="Pham C."/>
            <person name="Pham P."/>
            <person name="Pu L.-L."/>
            <person name="Puazo M."/>
            <person name="Raj R."/>
            <person name="Reid J."/>
            <person name="Rouhana J."/>
            <person name="Saada N."/>
            <person name="Shang Y."/>
            <person name="Simmons D."/>
            <person name="Thornton R."/>
            <person name="Warren J."/>
            <person name="Weissenberger G."/>
            <person name="Zhang J."/>
            <person name="Zhang L."/>
            <person name="Zhou C."/>
            <person name="Zhu D."/>
            <person name="Muzny D."/>
            <person name="Worley K."/>
            <person name="Gibbs R."/>
        </authorList>
    </citation>
    <scope>NUCLEOTIDE SEQUENCE [LARGE SCALE GENOMIC DNA]</scope>
    <source>
        <strain evidence="2 3">ATCC 49957</strain>
    </source>
</reference>
<name>D5RTN4_9PROT</name>
<feature type="region of interest" description="Disordered" evidence="1">
    <location>
        <begin position="1"/>
        <end position="48"/>
    </location>
</feature>
<dbReference type="HOGENOM" id="CLU_3162039_0_0_5"/>
<protein>
    <submittedName>
        <fullName evidence="2">Uncharacterized protein</fullName>
    </submittedName>
</protein>